<organism evidence="2">
    <name type="scientific">marine sediment metagenome</name>
    <dbReference type="NCBI Taxonomy" id="412755"/>
    <lineage>
        <taxon>unclassified sequences</taxon>
        <taxon>metagenomes</taxon>
        <taxon>ecological metagenomes</taxon>
    </lineage>
</organism>
<comment type="caution">
    <text evidence="2">The sequence shown here is derived from an EMBL/GenBank/DDBJ whole genome shotgun (WGS) entry which is preliminary data.</text>
</comment>
<proteinExistence type="predicted"/>
<accession>A0A0F9BNR8</accession>
<sequence length="83" mass="9255">MREMAAKGRARNGGGYKIGDVRHRGEDSHMSKLTEDQAREVLATYVPRHPEFGAHALGRRFGVSKTAISKILSGENWSYLRIA</sequence>
<dbReference type="AlphaFoldDB" id="A0A0F9BNR8"/>
<evidence type="ECO:0000313" key="2">
    <source>
        <dbReference type="EMBL" id="KKL23510.1"/>
    </source>
</evidence>
<feature type="non-terminal residue" evidence="2">
    <location>
        <position position="1"/>
    </location>
</feature>
<reference evidence="2" key="1">
    <citation type="journal article" date="2015" name="Nature">
        <title>Complex archaea that bridge the gap between prokaryotes and eukaryotes.</title>
        <authorList>
            <person name="Spang A."/>
            <person name="Saw J.H."/>
            <person name="Jorgensen S.L."/>
            <person name="Zaremba-Niedzwiedzka K."/>
            <person name="Martijn J."/>
            <person name="Lind A.E."/>
            <person name="van Eijk R."/>
            <person name="Schleper C."/>
            <person name="Guy L."/>
            <person name="Ettema T.J."/>
        </authorList>
    </citation>
    <scope>NUCLEOTIDE SEQUENCE</scope>
</reference>
<name>A0A0F9BNR8_9ZZZZ</name>
<protein>
    <submittedName>
        <fullName evidence="2">Uncharacterized protein</fullName>
    </submittedName>
</protein>
<gene>
    <name evidence="2" type="ORF">LCGC14_2424610</name>
</gene>
<feature type="region of interest" description="Disordered" evidence="1">
    <location>
        <begin position="1"/>
        <end position="30"/>
    </location>
</feature>
<feature type="compositionally biased region" description="Basic and acidic residues" evidence="1">
    <location>
        <begin position="19"/>
        <end position="30"/>
    </location>
</feature>
<evidence type="ECO:0000256" key="1">
    <source>
        <dbReference type="SAM" id="MobiDB-lite"/>
    </source>
</evidence>
<dbReference type="EMBL" id="LAZR01036947">
    <property type="protein sequence ID" value="KKL23510.1"/>
    <property type="molecule type" value="Genomic_DNA"/>
</dbReference>